<keyword evidence="3" id="KW-0812">Transmembrane</keyword>
<name>A0A6I6D967_9FIRM</name>
<dbReference type="OrthoDB" id="1726708at2"/>
<dbReference type="KEGG" id="salq:SYNTR_0802"/>
<dbReference type="EMBL" id="CP046457">
    <property type="protein sequence ID" value="QGT99395.1"/>
    <property type="molecule type" value="Genomic_DNA"/>
</dbReference>
<proteinExistence type="inferred from homology"/>
<keyword evidence="5" id="KW-1185">Reference proteome</keyword>
<reference evidence="5" key="1">
    <citation type="journal article" date="2019" name="Microbiology">
        <title>Complete Genome Sequence of an Uncultured Bacterium of the Candidate Phylum Bipolaricaulota.</title>
        <authorList>
            <person name="Kadnikov V.V."/>
            <person name="Mardanov A.V."/>
            <person name="Beletsky A.V."/>
            <person name="Frank Y.A."/>
            <person name="Karnachuk O.V."/>
            <person name="Ravin N.V."/>
        </authorList>
    </citation>
    <scope>NUCLEOTIDE SEQUENCE [LARGE SCALE GENOMIC DNA]</scope>
</reference>
<organism evidence="4 5">
    <name type="scientific">Candidatus Syntrophocurvum alkaliphilum</name>
    <dbReference type="NCBI Taxonomy" id="2293317"/>
    <lineage>
        <taxon>Bacteria</taxon>
        <taxon>Bacillati</taxon>
        <taxon>Bacillota</taxon>
        <taxon>Clostridia</taxon>
        <taxon>Eubacteriales</taxon>
        <taxon>Syntrophomonadaceae</taxon>
        <taxon>Candidatus Syntrophocurvum</taxon>
    </lineage>
</organism>
<gene>
    <name evidence="4" type="ORF">SYNTR_0802</name>
</gene>
<dbReference type="RefSeq" id="WP_156203297.1">
    <property type="nucleotide sequence ID" value="NZ_CP046457.1"/>
</dbReference>
<dbReference type="PANTHER" id="PTHR22550">
    <property type="entry name" value="SPORE GERMINATION PROTEIN"/>
    <property type="match status" value="1"/>
</dbReference>
<feature type="transmembrane region" description="Helical" evidence="3">
    <location>
        <begin position="401"/>
        <end position="423"/>
    </location>
</feature>
<dbReference type="GO" id="GO:0009847">
    <property type="term" value="P:spore germination"/>
    <property type="evidence" value="ECO:0007669"/>
    <property type="project" value="InterPro"/>
</dbReference>
<evidence type="ECO:0000256" key="1">
    <source>
        <dbReference type="ARBA" id="ARBA00005278"/>
    </source>
</evidence>
<dbReference type="Proteomes" id="UP000426444">
    <property type="component" value="Chromosome"/>
</dbReference>
<evidence type="ECO:0000256" key="3">
    <source>
        <dbReference type="SAM" id="Phobius"/>
    </source>
</evidence>
<dbReference type="InterPro" id="IPR050768">
    <property type="entry name" value="UPF0353/GerABKA_families"/>
</dbReference>
<feature type="transmembrane region" description="Helical" evidence="3">
    <location>
        <begin position="311"/>
        <end position="333"/>
    </location>
</feature>
<keyword evidence="4" id="KW-0675">Receptor</keyword>
<protein>
    <submittedName>
        <fullName evidence="4">Nutrient germinant receptor inner membrane subunit A (GerKA/GerAA/GerBA)</fullName>
    </submittedName>
</protein>
<dbReference type="GO" id="GO:0016020">
    <property type="term" value="C:membrane"/>
    <property type="evidence" value="ECO:0007669"/>
    <property type="project" value="InterPro"/>
</dbReference>
<dbReference type="AlphaFoldDB" id="A0A6I6D967"/>
<dbReference type="InterPro" id="IPR004995">
    <property type="entry name" value="Spore_Ger"/>
</dbReference>
<sequence length="520" mass="57821">MFRFLFNKLKYLGLKSANKTNQNNTVITSNLKQNIAHFKNSLGDSNDIIIREFKIGKKHNIDVALIYIDGMADDALITEVIKPLMYDINLKNRRIQNNIDYFKNELIAIGEIETTNSSPQLLAAILSGDTVLLINNSKQAIIIDTKGWVNRNVEEPDTERTVRGPREGFTETLRFNTTLLRRKIQNPNLVFEAFTIGKQTKTLISIAYIKNIANPKIVEEVKRRIERIDTDAILESGYIEQFIEDAPLSVFSTVGNSERPDKVAGKILEGRVAIIVDGTPTVLTVPMLFIEGFQAPEDYYSRYSYATLIRLVRLFGFLIALLLPSIYIALHSYHQELVPTPLLKTMATQTEGTPFPVVIEVILMGFIFEVLREAGVRLPNQIGPAITIVGSLIIGDAAVQAGLVGAPVIIVIALTTLTTFLAVPHIDAVTILRYVLVLLAGLLGGIGIAVGVIAIVIHLSSLRSFGVPYLSPLAPLTPEGLQDTLVRFPPWLQLIRPKLITDNEYKQSKKQKPRASKHKH</sequence>
<dbReference type="PANTHER" id="PTHR22550:SF5">
    <property type="entry name" value="LEUCINE ZIPPER PROTEIN 4"/>
    <property type="match status" value="1"/>
</dbReference>
<accession>A0A6I6D967</accession>
<comment type="similarity">
    <text evidence="1">Belongs to the GerABKA family.</text>
</comment>
<evidence type="ECO:0000256" key="2">
    <source>
        <dbReference type="ARBA" id="ARBA00023136"/>
    </source>
</evidence>
<keyword evidence="2 3" id="KW-0472">Membrane</keyword>
<dbReference type="Pfam" id="PF03323">
    <property type="entry name" value="GerA"/>
    <property type="match status" value="1"/>
</dbReference>
<dbReference type="PIRSF" id="PIRSF005690">
    <property type="entry name" value="GerBA"/>
    <property type="match status" value="1"/>
</dbReference>
<evidence type="ECO:0000313" key="4">
    <source>
        <dbReference type="EMBL" id="QGT99395.1"/>
    </source>
</evidence>
<evidence type="ECO:0000313" key="5">
    <source>
        <dbReference type="Proteomes" id="UP000426444"/>
    </source>
</evidence>
<keyword evidence="3" id="KW-1133">Transmembrane helix</keyword>
<feature type="transmembrane region" description="Helical" evidence="3">
    <location>
        <begin position="435"/>
        <end position="459"/>
    </location>
</feature>